<feature type="region of interest" description="Disordered" evidence="1">
    <location>
        <begin position="32"/>
        <end position="148"/>
    </location>
</feature>
<feature type="compositionally biased region" description="Basic and acidic residues" evidence="1">
    <location>
        <begin position="117"/>
        <end position="140"/>
    </location>
</feature>
<feature type="chain" id="PRO_5035189748" description="DUF4124 domain-containing protein" evidence="2">
    <location>
        <begin position="19"/>
        <end position="148"/>
    </location>
</feature>
<dbReference type="EMBL" id="AP021857">
    <property type="protein sequence ID" value="BBO20852.1"/>
    <property type="molecule type" value="Genomic_DNA"/>
</dbReference>
<accession>A0A809RMU0</accession>
<evidence type="ECO:0000259" key="3">
    <source>
        <dbReference type="Pfam" id="PF13511"/>
    </source>
</evidence>
<feature type="domain" description="DUF4124" evidence="3">
    <location>
        <begin position="8"/>
        <end position="56"/>
    </location>
</feature>
<evidence type="ECO:0000313" key="4">
    <source>
        <dbReference type="EMBL" id="BBO20852.1"/>
    </source>
</evidence>
<evidence type="ECO:0000256" key="2">
    <source>
        <dbReference type="SAM" id="SignalP"/>
    </source>
</evidence>
<feature type="compositionally biased region" description="Polar residues" evidence="1">
    <location>
        <begin position="48"/>
        <end position="61"/>
    </location>
</feature>
<sequence length="148" mass="16279">MRIIIPLILACLSTVASAQVYSWRDADGKMHYSDTPPPGVDAKKLRSGAQSGAGTPSSGATRSLAEQDLEFRKRQADAEKARAKAEQETKDAAENKRNCEQAKLELSALESGQRMSRLNEKGESIPLDDDMRAQEIDKARKSVQSWCK</sequence>
<proteinExistence type="predicted"/>
<dbReference type="KEGG" id="ddz:DSYM_15510"/>
<evidence type="ECO:0000313" key="5">
    <source>
        <dbReference type="Proteomes" id="UP000662914"/>
    </source>
</evidence>
<evidence type="ECO:0000256" key="1">
    <source>
        <dbReference type="SAM" id="MobiDB-lite"/>
    </source>
</evidence>
<dbReference type="AlphaFoldDB" id="A0A809RMU0"/>
<gene>
    <name evidence="4" type="ORF">DSYM_15510</name>
</gene>
<feature type="signal peptide" evidence="2">
    <location>
        <begin position="1"/>
        <end position="18"/>
    </location>
</feature>
<reference evidence="4" key="1">
    <citation type="journal article" name="DNA Res.">
        <title>The physiological potential of anammox bacteria as revealed by their core genome structure.</title>
        <authorList>
            <person name="Okubo T."/>
            <person name="Toyoda A."/>
            <person name="Fukuhara K."/>
            <person name="Uchiyama I."/>
            <person name="Harigaya Y."/>
            <person name="Kuroiwa M."/>
            <person name="Suzuki T."/>
            <person name="Murakami Y."/>
            <person name="Suwa Y."/>
            <person name="Takami H."/>
        </authorList>
    </citation>
    <scope>NUCLEOTIDE SEQUENCE</scope>
    <source>
        <strain evidence="4">317325-3</strain>
    </source>
</reference>
<protein>
    <recommendedName>
        <fullName evidence="3">DUF4124 domain-containing protein</fullName>
    </recommendedName>
</protein>
<dbReference type="Proteomes" id="UP000662914">
    <property type="component" value="Chromosome"/>
</dbReference>
<feature type="compositionally biased region" description="Basic and acidic residues" evidence="1">
    <location>
        <begin position="69"/>
        <end position="103"/>
    </location>
</feature>
<name>A0A809RMU0_9PROT</name>
<keyword evidence="2" id="KW-0732">Signal</keyword>
<organism evidence="4 5">
    <name type="scientific">Candidatus Desulfobacillus denitrificans</name>
    <dbReference type="NCBI Taxonomy" id="2608985"/>
    <lineage>
        <taxon>Bacteria</taxon>
        <taxon>Pseudomonadati</taxon>
        <taxon>Pseudomonadota</taxon>
        <taxon>Betaproteobacteria</taxon>
        <taxon>Candidatus Desulfobacillus</taxon>
    </lineage>
</organism>
<dbReference type="InterPro" id="IPR025392">
    <property type="entry name" value="DUF4124"/>
</dbReference>
<dbReference type="Pfam" id="PF13511">
    <property type="entry name" value="DUF4124"/>
    <property type="match status" value="1"/>
</dbReference>